<evidence type="ECO:0000313" key="1">
    <source>
        <dbReference type="EMBL" id="OFC71751.1"/>
    </source>
</evidence>
<name>A0A1E7ZE29_9ALTE</name>
<reference evidence="1 2" key="1">
    <citation type="submission" date="2016-08" db="EMBL/GenBank/DDBJ databases">
        <authorList>
            <person name="Seilhamer J.J."/>
        </authorList>
    </citation>
    <scope>NUCLEOTIDE SEQUENCE [LARGE SCALE GENOMIC DNA]</scope>
    <source>
        <strain evidence="1 2">KCTC 42603</strain>
    </source>
</reference>
<proteinExistence type="predicted"/>
<dbReference type="AlphaFoldDB" id="A0A1E7ZE29"/>
<evidence type="ECO:0000313" key="2">
    <source>
        <dbReference type="Proteomes" id="UP000175691"/>
    </source>
</evidence>
<dbReference type="EMBL" id="MDHN01000010">
    <property type="protein sequence ID" value="OFC71751.1"/>
    <property type="molecule type" value="Genomic_DNA"/>
</dbReference>
<sequence>MKQAELATLMEECSVDAVRTAEQEFDVTLDFSKESVSKVDDILLSFLDKYQDRALEDSAVFTICNIYGAYLGECYRKLAGGHWRYDDTDPEAPFVVLDVADRSYAFAGICYERLVNNSNISAALYFEQALGQQVQ</sequence>
<keyword evidence="2" id="KW-1185">Reference proteome</keyword>
<evidence type="ECO:0008006" key="3">
    <source>
        <dbReference type="Google" id="ProtNLM"/>
    </source>
</evidence>
<comment type="caution">
    <text evidence="1">The sequence shown here is derived from an EMBL/GenBank/DDBJ whole genome shotgun (WGS) entry which is preliminary data.</text>
</comment>
<dbReference type="Proteomes" id="UP000175691">
    <property type="component" value="Unassembled WGS sequence"/>
</dbReference>
<dbReference type="OrthoDB" id="8779193at2"/>
<organism evidence="1 2">
    <name type="scientific">Alteromonas confluentis</name>
    <dbReference type="NCBI Taxonomy" id="1656094"/>
    <lineage>
        <taxon>Bacteria</taxon>
        <taxon>Pseudomonadati</taxon>
        <taxon>Pseudomonadota</taxon>
        <taxon>Gammaproteobacteria</taxon>
        <taxon>Alteromonadales</taxon>
        <taxon>Alteromonadaceae</taxon>
        <taxon>Alteromonas/Salinimonas group</taxon>
        <taxon>Alteromonas</taxon>
    </lineage>
</organism>
<dbReference type="STRING" id="1656094.BFC18_06250"/>
<protein>
    <recommendedName>
        <fullName evidence="3">DUF3806 domain-containing protein</fullName>
    </recommendedName>
</protein>
<accession>A0A1E7ZE29</accession>
<dbReference type="RefSeq" id="WP_070124090.1">
    <property type="nucleotide sequence ID" value="NZ_MDHN01000010.1"/>
</dbReference>
<gene>
    <name evidence="1" type="ORF">BFC18_06250</name>
</gene>